<gene>
    <name evidence="2" type="ORF">HF964_00640</name>
</gene>
<accession>A0A7X6N1F8</accession>
<reference evidence="2 3" key="1">
    <citation type="submission" date="2020-04" db="EMBL/GenBank/DDBJ databases">
        <title>MicrobeNet Type strains.</title>
        <authorList>
            <person name="Nicholson A.C."/>
        </authorList>
    </citation>
    <scope>NUCLEOTIDE SEQUENCE [LARGE SCALE GENOMIC DNA]</scope>
    <source>
        <strain evidence="2 3">CCUG 61472</strain>
    </source>
</reference>
<dbReference type="Proteomes" id="UP000549765">
    <property type="component" value="Unassembled WGS sequence"/>
</dbReference>
<name>A0A7X6N1F8_9LACO</name>
<proteinExistence type="predicted"/>
<keyword evidence="3" id="KW-1185">Reference proteome</keyword>
<dbReference type="EMBL" id="JAAXPN010000001">
    <property type="protein sequence ID" value="NKZ23325.1"/>
    <property type="molecule type" value="Genomic_DNA"/>
</dbReference>
<evidence type="ECO:0000256" key="1">
    <source>
        <dbReference type="SAM" id="Phobius"/>
    </source>
</evidence>
<dbReference type="AlphaFoldDB" id="A0A7X6N1F8"/>
<organism evidence="2 3">
    <name type="scientific">Periweissella fabalis</name>
    <dbReference type="NCBI Taxonomy" id="1070421"/>
    <lineage>
        <taxon>Bacteria</taxon>
        <taxon>Bacillati</taxon>
        <taxon>Bacillota</taxon>
        <taxon>Bacilli</taxon>
        <taxon>Lactobacillales</taxon>
        <taxon>Lactobacillaceae</taxon>
        <taxon>Periweissella</taxon>
    </lineage>
</organism>
<keyword evidence="1" id="KW-1133">Transmembrane helix</keyword>
<comment type="caution">
    <text evidence="2">The sequence shown here is derived from an EMBL/GenBank/DDBJ whole genome shotgun (WGS) entry which is preliminary data.</text>
</comment>
<dbReference type="RefSeq" id="WP_168721124.1">
    <property type="nucleotide sequence ID" value="NZ_JAAXPN010000001.1"/>
</dbReference>
<evidence type="ECO:0000313" key="3">
    <source>
        <dbReference type="Proteomes" id="UP000549765"/>
    </source>
</evidence>
<keyword evidence="1" id="KW-0472">Membrane</keyword>
<keyword evidence="1" id="KW-0812">Transmembrane</keyword>
<protein>
    <submittedName>
        <fullName evidence="2">Uncharacterized protein</fullName>
    </submittedName>
</protein>
<feature type="transmembrane region" description="Helical" evidence="1">
    <location>
        <begin position="7"/>
        <end position="27"/>
    </location>
</feature>
<feature type="transmembrane region" description="Helical" evidence="1">
    <location>
        <begin position="47"/>
        <end position="74"/>
    </location>
</feature>
<sequence>MINKNQLKVSFLLAMVCLVIKVFINNFDHTSMTSKFIQTINVLGASGYWFLPIIVGVWLIVMFTFGFYIFFRILNAIVHALYRRR</sequence>
<evidence type="ECO:0000313" key="2">
    <source>
        <dbReference type="EMBL" id="NKZ23325.1"/>
    </source>
</evidence>